<evidence type="ECO:0000256" key="6">
    <source>
        <dbReference type="ARBA" id="ARBA00022989"/>
    </source>
</evidence>
<dbReference type="InterPro" id="IPR036396">
    <property type="entry name" value="Cyt_P450_sf"/>
</dbReference>
<dbReference type="Gramene" id="TraesCLE_scaffold_194642_01G000100.1">
    <property type="protein sequence ID" value="TraesCLE_scaffold_194642_01G000100.1"/>
    <property type="gene ID" value="TraesCLE_scaffold_194642_01G000100"/>
</dbReference>
<feature type="binding site" description="axial binding residue" evidence="11">
    <location>
        <position position="455"/>
    </location>
    <ligand>
        <name>heme</name>
        <dbReference type="ChEBI" id="CHEBI:30413"/>
    </ligand>
    <ligandPart>
        <name>Fe</name>
        <dbReference type="ChEBI" id="CHEBI:18248"/>
    </ligandPart>
</feature>
<sequence length="511" mass="58345">MELNVVQAMAAVLMVLVTTRALWYLLWRPYAVARWFRRQGIRGPPYNLLVGSLPECQKMIVAGRAKDLDTISHDCITTVQPFFQKWASMYGKTFLYWLGPTPALCSTDMELVKKVLTDRTDMFQKDYSNPSLEAVLGNGVVFANGHDWKRRRKFIHPAFNQEKIKSMSAITLECTQQTMERWRNRQQAEIDMMHDSDEIAMSVIARVMLGKCYKEAWEVFIAGKEQLKLATYAFADPPVPGLWYLPTRRNRRAWYLDKLVKHKISQIIEARLASGVYEDDLLGQMLQLQLQTCSSGSTETLSTEEMVGECRTFFAAGYETSASLITWAMFLLASYPRWQEMVREEVVREYPAHRLPIGDALGKLKLLNMLLLETLRLYGPIAFLQRKTASDTILTHVKVPKGTMITIPLVLLHRDKEIWGPDADEFNPMRFQNGLSRAAKHSHALLAFSFGPRVCAGQNFAMVEVQIVIATIIKSFSFTLSPTYVHKPSNFITLMPKYGLPLIVRNLQLTA</sequence>
<dbReference type="Gramene" id="TraesLDM2B03G00823760.2">
    <property type="protein sequence ID" value="TraesLDM2B03G00823760.2"/>
    <property type="gene ID" value="TraesLDM2B03G00823760"/>
</dbReference>
<dbReference type="Proteomes" id="UP000019116">
    <property type="component" value="Chromosome 2B"/>
</dbReference>
<dbReference type="GO" id="GO:0020037">
    <property type="term" value="F:heme binding"/>
    <property type="evidence" value="ECO:0007669"/>
    <property type="project" value="InterPro"/>
</dbReference>
<dbReference type="PROSITE" id="PS00086">
    <property type="entry name" value="CYTOCHROME_P450"/>
    <property type="match status" value="1"/>
</dbReference>
<dbReference type="AlphaFoldDB" id="A0A3B6BZ19"/>
<evidence type="ECO:0000256" key="8">
    <source>
        <dbReference type="ARBA" id="ARBA00023004"/>
    </source>
</evidence>
<dbReference type="PRINTS" id="PR00463">
    <property type="entry name" value="EP450I"/>
</dbReference>
<dbReference type="PANTHER" id="PTHR24282:SF137">
    <property type="entry name" value="CYTOCHROME P450"/>
    <property type="match status" value="1"/>
</dbReference>
<dbReference type="Gramene" id="TraesCS2B03G0045000.2">
    <property type="protein sequence ID" value="TraesCS2B03G0045000.2.CDS"/>
    <property type="gene ID" value="TraesCS2B03G0045000"/>
</dbReference>
<keyword evidence="4 13" id="KW-0812">Transmembrane</keyword>
<dbReference type="Gramene" id="TraesROB_scaffold_148642_01G000100.1">
    <property type="protein sequence ID" value="TraesROB_scaffold_148642_01G000100.1"/>
    <property type="gene ID" value="TraesROB_scaffold_148642_01G000100"/>
</dbReference>
<keyword evidence="9 12" id="KW-0503">Monooxygenase</keyword>
<dbReference type="EnsemblPlants" id="TraesCS2B02G005900.1">
    <property type="protein sequence ID" value="TraesCS2B02G005900.1"/>
    <property type="gene ID" value="TraesCS2B02G005900"/>
</dbReference>
<protein>
    <recommendedName>
        <fullName evidence="16">Cytochrome P450</fullName>
    </recommendedName>
</protein>
<reference evidence="14" key="2">
    <citation type="submission" date="2018-10" db="UniProtKB">
        <authorList>
            <consortium name="EnsemblPlants"/>
        </authorList>
    </citation>
    <scope>IDENTIFICATION</scope>
</reference>
<keyword evidence="6 13" id="KW-1133">Transmembrane helix</keyword>
<dbReference type="InterPro" id="IPR002401">
    <property type="entry name" value="Cyt_P450_E_grp-I"/>
</dbReference>
<keyword evidence="15" id="KW-1185">Reference proteome</keyword>
<dbReference type="PRINTS" id="PR00385">
    <property type="entry name" value="P450"/>
</dbReference>
<dbReference type="GO" id="GO:0016705">
    <property type="term" value="F:oxidoreductase activity, acting on paired donors, with incorporation or reduction of molecular oxygen"/>
    <property type="evidence" value="ECO:0007669"/>
    <property type="project" value="InterPro"/>
</dbReference>
<evidence type="ECO:0000313" key="15">
    <source>
        <dbReference type="Proteomes" id="UP000019116"/>
    </source>
</evidence>
<evidence type="ECO:0000313" key="14">
    <source>
        <dbReference type="EnsemblPlants" id="TraesCS2B02G005900.1"/>
    </source>
</evidence>
<dbReference type="SUPFAM" id="SSF48264">
    <property type="entry name" value="Cytochrome P450"/>
    <property type="match status" value="1"/>
</dbReference>
<dbReference type="Gramene" id="TraesCS2B02G005900.1">
    <property type="protein sequence ID" value="TraesCS2B02G005900.1"/>
    <property type="gene ID" value="TraesCS2B02G005900"/>
</dbReference>
<evidence type="ECO:0000256" key="3">
    <source>
        <dbReference type="ARBA" id="ARBA00022617"/>
    </source>
</evidence>
<comment type="similarity">
    <text evidence="2 12">Belongs to the cytochrome P450 family.</text>
</comment>
<evidence type="ECO:0000256" key="1">
    <source>
        <dbReference type="ARBA" id="ARBA00004370"/>
    </source>
</evidence>
<evidence type="ECO:0000256" key="13">
    <source>
        <dbReference type="SAM" id="Phobius"/>
    </source>
</evidence>
<dbReference type="Pfam" id="PF00067">
    <property type="entry name" value="p450"/>
    <property type="match status" value="1"/>
</dbReference>
<evidence type="ECO:0000256" key="5">
    <source>
        <dbReference type="ARBA" id="ARBA00022723"/>
    </source>
</evidence>
<dbReference type="Gramene" id="TraesWEE_scaffold_135101_01G000200.1">
    <property type="protein sequence ID" value="TraesWEE_scaffold_135101_01G000200.1"/>
    <property type="gene ID" value="TraesWEE_scaffold_135101_01G000200"/>
</dbReference>
<dbReference type="Gramene" id="TraesNOR2B03G00835890.1">
    <property type="protein sequence ID" value="TraesNOR2B03G00835890.1"/>
    <property type="gene ID" value="TraesNOR2B03G00835890"/>
</dbReference>
<keyword evidence="10 13" id="KW-0472">Membrane</keyword>
<dbReference type="GO" id="GO:0006629">
    <property type="term" value="P:lipid metabolic process"/>
    <property type="evidence" value="ECO:0007669"/>
    <property type="project" value="UniProtKB-ARBA"/>
</dbReference>
<dbReference type="SMR" id="A0A3B6BZ19"/>
<dbReference type="PANTHER" id="PTHR24282">
    <property type="entry name" value="CYTOCHROME P450 FAMILY MEMBER"/>
    <property type="match status" value="1"/>
</dbReference>
<comment type="subcellular location">
    <subcellularLocation>
        <location evidence="1">Membrane</location>
    </subcellularLocation>
</comment>
<dbReference type="GeneID" id="123039931"/>
<keyword evidence="7 12" id="KW-0560">Oxidoreductase</keyword>
<dbReference type="OMA" id="MEAWASI"/>
<dbReference type="Gene3D" id="1.10.630.10">
    <property type="entry name" value="Cytochrome P450"/>
    <property type="match status" value="1"/>
</dbReference>
<dbReference type="InterPro" id="IPR001128">
    <property type="entry name" value="Cyt_P450"/>
</dbReference>
<evidence type="ECO:0000256" key="9">
    <source>
        <dbReference type="ARBA" id="ARBA00023033"/>
    </source>
</evidence>
<keyword evidence="5 11" id="KW-0479">Metal-binding</keyword>
<proteinExistence type="inferred from homology"/>
<accession>A0A3B6BZ19</accession>
<name>A0A3B6BZ19_WHEAT</name>
<keyword evidence="8 11" id="KW-0408">Iron</keyword>
<dbReference type="RefSeq" id="XP_044318844.1">
    <property type="nucleotide sequence ID" value="XM_044462909.1"/>
</dbReference>
<dbReference type="GO" id="GO:0005506">
    <property type="term" value="F:iron ion binding"/>
    <property type="evidence" value="ECO:0007669"/>
    <property type="project" value="InterPro"/>
</dbReference>
<dbReference type="Gramene" id="TraesMAC2B03G00818110.1">
    <property type="protein sequence ID" value="TraesMAC2B03G00818110.1"/>
    <property type="gene ID" value="TraesMAC2B03G00818110"/>
</dbReference>
<evidence type="ECO:0000256" key="4">
    <source>
        <dbReference type="ARBA" id="ARBA00022692"/>
    </source>
</evidence>
<evidence type="ECO:0000256" key="12">
    <source>
        <dbReference type="RuleBase" id="RU000461"/>
    </source>
</evidence>
<comment type="cofactor">
    <cofactor evidence="11">
        <name>heme</name>
        <dbReference type="ChEBI" id="CHEBI:30413"/>
    </cofactor>
</comment>
<dbReference type="Gramene" id="TraesKAR2B01G0011760.2">
    <property type="protein sequence ID" value="cds.TraesKAR2B01G0011760.2"/>
    <property type="gene ID" value="TraesKAR2B01G0011760"/>
</dbReference>
<dbReference type="OrthoDB" id="6340661at2759"/>
<evidence type="ECO:0000256" key="10">
    <source>
        <dbReference type="ARBA" id="ARBA00023136"/>
    </source>
</evidence>
<evidence type="ECO:0000256" key="7">
    <source>
        <dbReference type="ARBA" id="ARBA00023002"/>
    </source>
</evidence>
<feature type="transmembrane region" description="Helical" evidence="13">
    <location>
        <begin position="6"/>
        <end position="27"/>
    </location>
</feature>
<dbReference type="STRING" id="4565.A0A3B6BZ19"/>
<dbReference type="Gramene" id="TraesPARA_EIv1.0_0617450.1">
    <property type="protein sequence ID" value="TraesPARA_EIv1.0_0617450.1.CDS"/>
    <property type="gene ID" value="TraesPARA_EIv1.0_0617450"/>
</dbReference>
<dbReference type="InterPro" id="IPR017972">
    <property type="entry name" value="Cyt_P450_CS"/>
</dbReference>
<gene>
    <name evidence="14" type="primary">LOC123039931</name>
</gene>
<dbReference type="GO" id="GO:0016020">
    <property type="term" value="C:membrane"/>
    <property type="evidence" value="ECO:0007669"/>
    <property type="project" value="UniProtKB-SubCell"/>
</dbReference>
<evidence type="ECO:0008006" key="16">
    <source>
        <dbReference type="Google" id="ProtNLM"/>
    </source>
</evidence>
<dbReference type="GO" id="GO:0004497">
    <property type="term" value="F:monooxygenase activity"/>
    <property type="evidence" value="ECO:0000318"/>
    <property type="project" value="GO_Central"/>
</dbReference>
<dbReference type="Gramene" id="TraesJUL2B03G00830090.1">
    <property type="protein sequence ID" value="TraesJUL2B03G00830090.1"/>
    <property type="gene ID" value="TraesJUL2B03G00830090"/>
</dbReference>
<evidence type="ECO:0000256" key="2">
    <source>
        <dbReference type="ARBA" id="ARBA00010617"/>
    </source>
</evidence>
<reference evidence="14" key="1">
    <citation type="submission" date="2018-08" db="EMBL/GenBank/DDBJ databases">
        <authorList>
            <person name="Rossello M."/>
        </authorList>
    </citation>
    <scope>NUCLEOTIDE SEQUENCE [LARGE SCALE GENOMIC DNA]</scope>
    <source>
        <strain evidence="14">cv. Chinese Spring</strain>
    </source>
</reference>
<evidence type="ECO:0000256" key="11">
    <source>
        <dbReference type="PIRSR" id="PIRSR602401-1"/>
    </source>
</evidence>
<dbReference type="InterPro" id="IPR050665">
    <property type="entry name" value="Cytochrome_P450_Monooxygen"/>
</dbReference>
<organism evidence="14">
    <name type="scientific">Triticum aestivum</name>
    <name type="common">Wheat</name>
    <dbReference type="NCBI Taxonomy" id="4565"/>
    <lineage>
        <taxon>Eukaryota</taxon>
        <taxon>Viridiplantae</taxon>
        <taxon>Streptophyta</taxon>
        <taxon>Embryophyta</taxon>
        <taxon>Tracheophyta</taxon>
        <taxon>Spermatophyta</taxon>
        <taxon>Magnoliopsida</taxon>
        <taxon>Liliopsida</taxon>
        <taxon>Poales</taxon>
        <taxon>Poaceae</taxon>
        <taxon>BOP clade</taxon>
        <taxon>Pooideae</taxon>
        <taxon>Triticodae</taxon>
        <taxon>Triticeae</taxon>
        <taxon>Triticinae</taxon>
        <taxon>Triticum</taxon>
    </lineage>
</organism>
<keyword evidence="3 11" id="KW-0349">Heme</keyword>